<evidence type="ECO:0000256" key="6">
    <source>
        <dbReference type="ARBA" id="ARBA00023157"/>
    </source>
</evidence>
<comment type="similarity">
    <text evidence="2">Belongs to the histidine acid phosphatase family.</text>
</comment>
<dbReference type="GO" id="GO:0003993">
    <property type="term" value="F:acid phosphatase activity"/>
    <property type="evidence" value="ECO:0007669"/>
    <property type="project" value="UniProtKB-EC"/>
</dbReference>
<dbReference type="InterPro" id="IPR000560">
    <property type="entry name" value="His_Pase_clade-2"/>
</dbReference>
<comment type="catalytic activity">
    <reaction evidence="1">
        <text>a phosphate monoester + H2O = an alcohol + phosphate</text>
        <dbReference type="Rhea" id="RHEA:15017"/>
        <dbReference type="ChEBI" id="CHEBI:15377"/>
        <dbReference type="ChEBI" id="CHEBI:30879"/>
        <dbReference type="ChEBI" id="CHEBI:43474"/>
        <dbReference type="ChEBI" id="CHEBI:67140"/>
        <dbReference type="EC" id="3.1.3.2"/>
    </reaction>
</comment>
<evidence type="ECO:0000313" key="9">
    <source>
        <dbReference type="EMBL" id="CAJ0605937.1"/>
    </source>
</evidence>
<evidence type="ECO:0000256" key="7">
    <source>
        <dbReference type="ARBA" id="ARBA00023180"/>
    </source>
</evidence>
<keyword evidence="4 8" id="KW-0732">Signal</keyword>
<feature type="signal peptide" evidence="8">
    <location>
        <begin position="1"/>
        <end position="17"/>
    </location>
</feature>
<dbReference type="InterPro" id="IPR029033">
    <property type="entry name" value="His_PPase_superfam"/>
</dbReference>
<keyword evidence="7" id="KW-0325">Glycoprotein</keyword>
<dbReference type="AlphaFoldDB" id="A0AA36H946"/>
<dbReference type="Pfam" id="PF00328">
    <property type="entry name" value="His_Phos_2"/>
    <property type="match status" value="1"/>
</dbReference>
<evidence type="ECO:0000256" key="1">
    <source>
        <dbReference type="ARBA" id="ARBA00000032"/>
    </source>
</evidence>
<dbReference type="SUPFAM" id="SSF53254">
    <property type="entry name" value="Phosphoglycerate mutase-like"/>
    <property type="match status" value="1"/>
</dbReference>
<dbReference type="EMBL" id="CATQJL010000316">
    <property type="protein sequence ID" value="CAJ0605937.1"/>
    <property type="molecule type" value="Genomic_DNA"/>
</dbReference>
<keyword evidence="10" id="KW-1185">Reference proteome</keyword>
<evidence type="ECO:0000256" key="5">
    <source>
        <dbReference type="ARBA" id="ARBA00022801"/>
    </source>
</evidence>
<name>A0AA36H946_CYLNA</name>
<sequence length="448" mass="52285">MVIPLLVYHTLLHTGLCLSDAEMDLLFVHVIWRHGDRSPLRTFPSDPIQEDFWKFGGGGFGELSPLGMKQHYNLGKQIRRRYVDTKFLSKRYSAREIYVRSSDFNRTINSAMSNLIGMYGFNHNDSVKGVDYPDVKGWPDGYVPIAVHTIPRGIDYLLASPTCRRRNTLRKIMQESEEARSYITSPPIVELFKNLSVYCDEDVNANNVWSIRDVLMVEQIHASDTLRIKNKWFSDKLFEKITEVDKRIELYKQANFSRPVMFNDLDVWQEYQKVRGGSLLNEIDMRMKMKLDCQKEHLFGLQRCKWINHLKYYAYSGHDANIISFFAIFKLLESKLIMPDGYVPYAAAIFVELWMNRTEGKPYFKLCYHRSPNSPSSTNTIYTITPEIEACAGKVYCKLDVFENISAVVRPNQEMHKWCLVDPNFAVTSWLLQPMTAFIFLWVDWVCF</sequence>
<protein>
    <recommendedName>
        <fullName evidence="3">acid phosphatase</fullName>
        <ecNumber evidence="3">3.1.3.2</ecNumber>
    </recommendedName>
</protein>
<dbReference type="PANTHER" id="PTHR11567:SF211">
    <property type="entry name" value="PROSTATIC ACID PHOSPHATASE"/>
    <property type="match status" value="1"/>
</dbReference>
<evidence type="ECO:0000256" key="8">
    <source>
        <dbReference type="SAM" id="SignalP"/>
    </source>
</evidence>
<dbReference type="EC" id="3.1.3.2" evidence="3"/>
<dbReference type="InterPro" id="IPR050645">
    <property type="entry name" value="Histidine_acid_phosphatase"/>
</dbReference>
<keyword evidence="5" id="KW-0378">Hydrolase</keyword>
<gene>
    <name evidence="9" type="ORF">CYNAS_LOCUS17920</name>
</gene>
<dbReference type="InterPro" id="IPR033379">
    <property type="entry name" value="Acid_Pase_AS"/>
</dbReference>
<evidence type="ECO:0000256" key="3">
    <source>
        <dbReference type="ARBA" id="ARBA00012646"/>
    </source>
</evidence>
<evidence type="ECO:0000256" key="4">
    <source>
        <dbReference type="ARBA" id="ARBA00022729"/>
    </source>
</evidence>
<reference evidence="9" key="1">
    <citation type="submission" date="2023-07" db="EMBL/GenBank/DDBJ databases">
        <authorList>
            <consortium name="CYATHOMIX"/>
        </authorList>
    </citation>
    <scope>NUCLEOTIDE SEQUENCE</scope>
    <source>
        <strain evidence="9">N/A</strain>
    </source>
</reference>
<comment type="caution">
    <text evidence="9">The sequence shown here is derived from an EMBL/GenBank/DDBJ whole genome shotgun (WGS) entry which is preliminary data.</text>
</comment>
<keyword evidence="6" id="KW-1015">Disulfide bond</keyword>
<organism evidence="9 10">
    <name type="scientific">Cylicocyclus nassatus</name>
    <name type="common">Nematode worm</name>
    <dbReference type="NCBI Taxonomy" id="53992"/>
    <lineage>
        <taxon>Eukaryota</taxon>
        <taxon>Metazoa</taxon>
        <taxon>Ecdysozoa</taxon>
        <taxon>Nematoda</taxon>
        <taxon>Chromadorea</taxon>
        <taxon>Rhabditida</taxon>
        <taxon>Rhabditina</taxon>
        <taxon>Rhabditomorpha</taxon>
        <taxon>Strongyloidea</taxon>
        <taxon>Strongylidae</taxon>
        <taxon>Cylicocyclus</taxon>
    </lineage>
</organism>
<accession>A0AA36H946</accession>
<dbReference type="PANTHER" id="PTHR11567">
    <property type="entry name" value="ACID PHOSPHATASE-RELATED"/>
    <property type="match status" value="1"/>
</dbReference>
<evidence type="ECO:0000313" key="10">
    <source>
        <dbReference type="Proteomes" id="UP001176961"/>
    </source>
</evidence>
<proteinExistence type="inferred from homology"/>
<dbReference type="Proteomes" id="UP001176961">
    <property type="component" value="Unassembled WGS sequence"/>
</dbReference>
<evidence type="ECO:0000256" key="2">
    <source>
        <dbReference type="ARBA" id="ARBA00005375"/>
    </source>
</evidence>
<dbReference type="Gene3D" id="3.40.50.1240">
    <property type="entry name" value="Phosphoglycerate mutase-like"/>
    <property type="match status" value="1"/>
</dbReference>
<feature type="chain" id="PRO_5041341807" description="acid phosphatase" evidence="8">
    <location>
        <begin position="18"/>
        <end position="448"/>
    </location>
</feature>
<dbReference type="PROSITE" id="PS00616">
    <property type="entry name" value="HIS_ACID_PHOSPHAT_1"/>
    <property type="match status" value="1"/>
</dbReference>
<dbReference type="CDD" id="cd07061">
    <property type="entry name" value="HP_HAP_like"/>
    <property type="match status" value="1"/>
</dbReference>